<sequence>MQKVSAIIRVELGINPDTLSDEEWAKYFNEWVYTQQIKSKLEAEVMETAVLKALAKAFGKNE</sequence>
<dbReference type="RefSeq" id="WP_121935029.1">
    <property type="nucleotide sequence ID" value="NZ_RDOJ01000013.1"/>
</dbReference>
<reference evidence="1 2" key="1">
    <citation type="submission" date="2018-10" db="EMBL/GenBank/DDBJ databases">
        <authorList>
            <person name="Chen X."/>
        </authorList>
    </citation>
    <scope>NUCLEOTIDE SEQUENCE [LARGE SCALE GENOMIC DNA]</scope>
    <source>
        <strain evidence="1 2">YIM 102668</strain>
    </source>
</reference>
<dbReference type="OrthoDB" id="418728at2"/>
<name>A0A3L9MDG7_9FLAO</name>
<evidence type="ECO:0000313" key="1">
    <source>
        <dbReference type="EMBL" id="RLZ08599.1"/>
    </source>
</evidence>
<keyword evidence="2" id="KW-1185">Reference proteome</keyword>
<organism evidence="1 2">
    <name type="scientific">Faecalibacter macacae</name>
    <dbReference type="NCBI Taxonomy" id="1859289"/>
    <lineage>
        <taxon>Bacteria</taxon>
        <taxon>Pseudomonadati</taxon>
        <taxon>Bacteroidota</taxon>
        <taxon>Flavobacteriia</taxon>
        <taxon>Flavobacteriales</taxon>
        <taxon>Weeksellaceae</taxon>
        <taxon>Faecalibacter</taxon>
    </lineage>
</organism>
<comment type="caution">
    <text evidence="1">The sequence shown here is derived from an EMBL/GenBank/DDBJ whole genome shotgun (WGS) entry which is preliminary data.</text>
</comment>
<evidence type="ECO:0000313" key="2">
    <source>
        <dbReference type="Proteomes" id="UP000275348"/>
    </source>
</evidence>
<dbReference type="AlphaFoldDB" id="A0A3L9MDG7"/>
<evidence type="ECO:0008006" key="3">
    <source>
        <dbReference type="Google" id="ProtNLM"/>
    </source>
</evidence>
<protein>
    <recommendedName>
        <fullName evidence="3">Phage protein</fullName>
    </recommendedName>
</protein>
<gene>
    <name evidence="1" type="ORF">EAH69_09810</name>
</gene>
<accession>A0A3L9MDG7</accession>
<proteinExistence type="predicted"/>
<dbReference type="EMBL" id="RDOJ01000013">
    <property type="protein sequence ID" value="RLZ08599.1"/>
    <property type="molecule type" value="Genomic_DNA"/>
</dbReference>
<dbReference type="Proteomes" id="UP000275348">
    <property type="component" value="Unassembled WGS sequence"/>
</dbReference>